<evidence type="ECO:0000313" key="2">
    <source>
        <dbReference type="EMBL" id="QET03216.1"/>
    </source>
</evidence>
<feature type="compositionally biased region" description="Low complexity" evidence="1">
    <location>
        <begin position="256"/>
        <end position="278"/>
    </location>
</feature>
<dbReference type="InterPro" id="IPR025500">
    <property type="entry name" value="DUF4390"/>
</dbReference>
<organism evidence="2 3">
    <name type="scientific">Cupriavidus pauculus</name>
    <dbReference type="NCBI Taxonomy" id="82633"/>
    <lineage>
        <taxon>Bacteria</taxon>
        <taxon>Pseudomonadati</taxon>
        <taxon>Pseudomonadota</taxon>
        <taxon>Betaproteobacteria</taxon>
        <taxon>Burkholderiales</taxon>
        <taxon>Burkholderiaceae</taxon>
        <taxon>Cupriavidus</taxon>
    </lineage>
</organism>
<feature type="region of interest" description="Disordered" evidence="1">
    <location>
        <begin position="251"/>
        <end position="307"/>
    </location>
</feature>
<dbReference type="Pfam" id="PF14334">
    <property type="entry name" value="DUF4390"/>
    <property type="match status" value="1"/>
</dbReference>
<name>A0A5P2H5M3_9BURK</name>
<reference evidence="2 3" key="1">
    <citation type="submission" date="2019-09" db="EMBL/GenBank/DDBJ databases">
        <title>FDA dAtabase for Regulatory Grade micrObial Sequences (FDA-ARGOS): Supporting development and validation of Infectious Disease Dx tests.</title>
        <authorList>
            <person name="Sciortino C."/>
            <person name="Tallon L."/>
            <person name="Sadzewicz L."/>
            <person name="Vavikolanu K."/>
            <person name="Mehta A."/>
            <person name="Aluvathingal J."/>
            <person name="Nadendla S."/>
            <person name="Nandy P."/>
            <person name="Geyer C."/>
            <person name="Yan Y."/>
            <person name="Sichtig H."/>
        </authorList>
    </citation>
    <scope>NUCLEOTIDE SEQUENCE [LARGE SCALE GENOMIC DNA]</scope>
    <source>
        <strain evidence="2 3">FDAARGOS_664</strain>
    </source>
</reference>
<dbReference type="AlphaFoldDB" id="A0A5P2H5M3"/>
<accession>A0A5P2H5M3</accession>
<feature type="compositionally biased region" description="Polar residues" evidence="1">
    <location>
        <begin position="279"/>
        <end position="300"/>
    </location>
</feature>
<dbReference type="RefSeq" id="WP_150373331.1">
    <property type="nucleotide sequence ID" value="NZ_CP044065.1"/>
</dbReference>
<gene>
    <name evidence="2" type="ORF">FOB72_14945</name>
</gene>
<evidence type="ECO:0000256" key="1">
    <source>
        <dbReference type="SAM" id="MobiDB-lite"/>
    </source>
</evidence>
<dbReference type="EMBL" id="CP044065">
    <property type="protein sequence ID" value="QET03216.1"/>
    <property type="molecule type" value="Genomic_DNA"/>
</dbReference>
<proteinExistence type="predicted"/>
<protein>
    <submittedName>
        <fullName evidence="2">DUF4390 domain-containing protein</fullName>
    </submittedName>
</protein>
<dbReference type="Proteomes" id="UP000322822">
    <property type="component" value="Chromosome 1"/>
</dbReference>
<evidence type="ECO:0000313" key="3">
    <source>
        <dbReference type="Proteomes" id="UP000322822"/>
    </source>
</evidence>
<sequence>MPSSPRLSVLRAHGDAARELSAGMPSSLHAPRILRSRALRWWLVAMLLLLALLCHPGRGDAQLIETTENRIEYQDGGFDLAASFDFDLPPALEDALHKGISLYFVVEFQLTRPRWYWFDDKPVNTTRSVRLSYQPLTRQYRVSTGGLQLPFTRLKSALQFIQHVRGWRVFERNAVKPGETYQAQVRMRLDLSQLPKPFQINAVNTREWNLSSEWRHFNYTVPTNLDAPPPVPVAPATPNVPIVPAVPPASLPAPQAPASSPAAVPASTPSSASAPAASNNEARTPFAQTVSTVLSPSQLVQPPASQP</sequence>
<dbReference type="OrthoDB" id="5298153at2"/>